<evidence type="ECO:0000313" key="1">
    <source>
        <dbReference type="EMBL" id="RHY24949.1"/>
    </source>
</evidence>
<comment type="caution">
    <text evidence="1">The sequence shown here is derived from an EMBL/GenBank/DDBJ whole genome shotgun (WGS) entry which is preliminary data.</text>
</comment>
<proteinExistence type="predicted"/>
<dbReference type="Gene3D" id="1.10.405.20">
    <property type="match status" value="1"/>
</dbReference>
<accession>A0A418AKL8</accession>
<dbReference type="SUPFAM" id="SSF51905">
    <property type="entry name" value="FAD/NAD(P)-binding domain"/>
    <property type="match status" value="1"/>
</dbReference>
<protein>
    <recommendedName>
        <fullName evidence="3">Amine oxidase domain-containing protein</fullName>
    </recommendedName>
</protein>
<name>A0A418AKL8_9STRA</name>
<sequence length="563" mass="63244">FQPHLVVLRKLGVAAIVTCRIPRGRSTGFYKRLNDVAERRVALFLPLKGVILQLSSMRSHQFLVLTSVILGVLESLVSGAPTIPLSKTSRIVIVGGGPAGVHYSSLLAKKGFTNIRPHELGTVFALDTYTPIFDLAKEYDPTNTKFPFAFEKPNYLYTMGKSAGAEDSDPTTVRDFPHYLLRSIQENAPAGFPSDASPEQLIALFQEQAVRYITLHRQILGNYEYGLPPEPKDWSLIDMPAMEFLKANNLTALTGMFRFSQQQQGYGVLEHIPTLYLMWWSHPQAVSKILTAQVTKSTCAYQFTRGFQSIWKAISKAHRNNIQTTNAAHPTVVQTTYDATVTSITRGLDGVSERKLSYKTKAGNSYDVEFDHLVMAVDLSLYASLITDLTAEEREILIGTYTASTFVTTLFDSRPSPVETAGMIWHYRMTEGGRLSALRNTKLAFQYQSSNNWGNLINGHQTRIAYQYYDQPLAQVAQNTVMPLLRTDLKLAGMLGITMGTTRRFNYFPRFTQEGLKKGLPWKILDMQFDHMTTWIGSSVCFESALDVVTYNNNLIKRVHITE</sequence>
<evidence type="ECO:0008006" key="3">
    <source>
        <dbReference type="Google" id="ProtNLM"/>
    </source>
</evidence>
<keyword evidence="2" id="KW-1185">Reference proteome</keyword>
<reference evidence="1 2" key="1">
    <citation type="submission" date="2018-08" db="EMBL/GenBank/DDBJ databases">
        <title>Aphanomyces genome sequencing and annotation.</title>
        <authorList>
            <person name="Minardi D."/>
            <person name="Oidtmann B."/>
            <person name="Van Der Giezen M."/>
            <person name="Studholme D.J."/>
        </authorList>
    </citation>
    <scope>NUCLEOTIDE SEQUENCE [LARGE SCALE GENOMIC DNA]</scope>
    <source>
        <strain evidence="1 2">NJM0002</strain>
    </source>
</reference>
<dbReference type="InterPro" id="IPR036188">
    <property type="entry name" value="FAD/NAD-bd_sf"/>
</dbReference>
<dbReference type="AlphaFoldDB" id="A0A418AKL8"/>
<dbReference type="EMBL" id="QUSY01001440">
    <property type="protein sequence ID" value="RHY24949.1"/>
    <property type="molecule type" value="Genomic_DNA"/>
</dbReference>
<dbReference type="Gene3D" id="3.30.70.1990">
    <property type="match status" value="1"/>
</dbReference>
<dbReference type="Proteomes" id="UP000285060">
    <property type="component" value="Unassembled WGS sequence"/>
</dbReference>
<evidence type="ECO:0000313" key="2">
    <source>
        <dbReference type="Proteomes" id="UP000285060"/>
    </source>
</evidence>
<dbReference type="VEuPathDB" id="FungiDB:H310_10892"/>
<feature type="non-terminal residue" evidence="1">
    <location>
        <position position="1"/>
    </location>
</feature>
<dbReference type="Gene3D" id="3.50.50.60">
    <property type="entry name" value="FAD/NAD(P)-binding domain"/>
    <property type="match status" value="1"/>
</dbReference>
<gene>
    <name evidence="1" type="ORF">DYB32_008604</name>
</gene>
<organism evidence="1 2">
    <name type="scientific">Aphanomyces invadans</name>
    <dbReference type="NCBI Taxonomy" id="157072"/>
    <lineage>
        <taxon>Eukaryota</taxon>
        <taxon>Sar</taxon>
        <taxon>Stramenopiles</taxon>
        <taxon>Oomycota</taxon>
        <taxon>Saprolegniomycetes</taxon>
        <taxon>Saprolegniales</taxon>
        <taxon>Verrucalvaceae</taxon>
        <taxon>Aphanomyces</taxon>
    </lineage>
</organism>